<name>A0A9W4U6J8_9PLEO</name>
<comment type="caution">
    <text evidence="2">The sequence shown here is derived from an EMBL/GenBank/DDBJ whole genome shotgun (WGS) entry which is preliminary data.</text>
</comment>
<organism evidence="2 3">
    <name type="scientific">Periconia digitata</name>
    <dbReference type="NCBI Taxonomy" id="1303443"/>
    <lineage>
        <taxon>Eukaryota</taxon>
        <taxon>Fungi</taxon>
        <taxon>Dikarya</taxon>
        <taxon>Ascomycota</taxon>
        <taxon>Pezizomycotina</taxon>
        <taxon>Dothideomycetes</taxon>
        <taxon>Pleosporomycetidae</taxon>
        <taxon>Pleosporales</taxon>
        <taxon>Massarineae</taxon>
        <taxon>Periconiaceae</taxon>
        <taxon>Periconia</taxon>
    </lineage>
</organism>
<accession>A0A9W4U6J8</accession>
<proteinExistence type="predicted"/>
<evidence type="ECO:0000256" key="1">
    <source>
        <dbReference type="SAM" id="MobiDB-lite"/>
    </source>
</evidence>
<evidence type="ECO:0000313" key="3">
    <source>
        <dbReference type="Proteomes" id="UP001152607"/>
    </source>
</evidence>
<reference evidence="2" key="1">
    <citation type="submission" date="2023-01" db="EMBL/GenBank/DDBJ databases">
        <authorList>
            <person name="Van Ghelder C."/>
            <person name="Rancurel C."/>
        </authorList>
    </citation>
    <scope>NUCLEOTIDE SEQUENCE</scope>
    <source>
        <strain evidence="2">CNCM I-4278</strain>
    </source>
</reference>
<dbReference type="EMBL" id="CAOQHR010000002">
    <property type="protein sequence ID" value="CAI6299257.1"/>
    <property type="molecule type" value="Genomic_DNA"/>
</dbReference>
<sequence length="84" mass="9744">MSACTTFACRFCRPIVPTRWMGQSSTRIVQAKKPTPKPPHKEPLNRLCANKRMYVCVHARTVTLPNPITVPKNRKPRQKEQKMR</sequence>
<keyword evidence="3" id="KW-1185">Reference proteome</keyword>
<protein>
    <submittedName>
        <fullName evidence="2">Uncharacterized protein</fullName>
    </submittedName>
</protein>
<dbReference type="Proteomes" id="UP001152607">
    <property type="component" value="Unassembled WGS sequence"/>
</dbReference>
<evidence type="ECO:0000313" key="2">
    <source>
        <dbReference type="EMBL" id="CAI6299257.1"/>
    </source>
</evidence>
<gene>
    <name evidence="2" type="ORF">PDIGIT_LOCUS2771</name>
</gene>
<feature type="region of interest" description="Disordered" evidence="1">
    <location>
        <begin position="23"/>
        <end position="44"/>
    </location>
</feature>
<dbReference type="AlphaFoldDB" id="A0A9W4U6J8"/>